<feature type="transmembrane region" description="Helical" evidence="1">
    <location>
        <begin position="189"/>
        <end position="218"/>
    </location>
</feature>
<dbReference type="PANTHER" id="PTHR37422:SF13">
    <property type="entry name" value="LIPOPOLYSACCHARIDE BIOSYNTHESIS PROTEIN PA4999-RELATED"/>
    <property type="match status" value="1"/>
</dbReference>
<dbReference type="EMBL" id="AP018492">
    <property type="protein sequence ID" value="BBC61223.1"/>
    <property type="molecule type" value="Genomic_DNA"/>
</dbReference>
<feature type="transmembrane region" description="Helical" evidence="1">
    <location>
        <begin position="270"/>
        <end position="288"/>
    </location>
</feature>
<feature type="transmembrane region" description="Helical" evidence="1">
    <location>
        <begin position="92"/>
        <end position="109"/>
    </location>
</feature>
<organism evidence="2 3">
    <name type="scientific">Melissococcus plutonius</name>
    <dbReference type="NCBI Taxonomy" id="33970"/>
    <lineage>
        <taxon>Bacteria</taxon>
        <taxon>Bacillati</taxon>
        <taxon>Bacillota</taxon>
        <taxon>Bacilli</taxon>
        <taxon>Lactobacillales</taxon>
        <taxon>Enterococcaceae</taxon>
        <taxon>Melissococcus</taxon>
    </lineage>
</organism>
<feature type="transmembrane region" description="Helical" evidence="1">
    <location>
        <begin position="230"/>
        <end position="250"/>
    </location>
</feature>
<name>A0A2Z5Y3B7_9ENTE</name>
<evidence type="ECO:0000313" key="3">
    <source>
        <dbReference type="Proteomes" id="UP000269226"/>
    </source>
</evidence>
<dbReference type="GeneID" id="57043660"/>
<protein>
    <submittedName>
        <fullName evidence="2">Uncharacterized protein</fullName>
    </submittedName>
</protein>
<feature type="transmembrane region" description="Helical" evidence="1">
    <location>
        <begin position="300"/>
        <end position="325"/>
    </location>
</feature>
<feature type="transmembrane region" description="Helical" evidence="1">
    <location>
        <begin position="63"/>
        <end position="80"/>
    </location>
</feature>
<feature type="transmembrane region" description="Helical" evidence="1">
    <location>
        <begin position="116"/>
        <end position="134"/>
    </location>
</feature>
<dbReference type="NCBIfam" id="NF037933">
    <property type="entry name" value="EpaQ_fam"/>
    <property type="match status" value="1"/>
</dbReference>
<evidence type="ECO:0000313" key="2">
    <source>
        <dbReference type="EMBL" id="BBC61223.1"/>
    </source>
</evidence>
<reference evidence="2 3" key="1">
    <citation type="submission" date="2018-01" db="EMBL/GenBank/DDBJ databases">
        <title>Whole genome sequence of Melissococcus plutonius DAT561.</title>
        <authorList>
            <person name="Okumura K."/>
            <person name="Takamatsu D."/>
            <person name="Okura M."/>
        </authorList>
    </citation>
    <scope>NUCLEOTIDE SEQUENCE [LARGE SCALE GENOMIC DNA]</scope>
    <source>
        <strain evidence="2 3">DAT561</strain>
    </source>
</reference>
<accession>A0A2Z5Y3B7</accession>
<feature type="transmembrane region" description="Helical" evidence="1">
    <location>
        <begin position="360"/>
        <end position="376"/>
    </location>
</feature>
<dbReference type="Proteomes" id="UP000269226">
    <property type="component" value="Chromosome"/>
</dbReference>
<keyword evidence="1" id="KW-0812">Transmembrane</keyword>
<proteinExistence type="predicted"/>
<feature type="transmembrane region" description="Helical" evidence="1">
    <location>
        <begin position="12"/>
        <end position="29"/>
    </location>
</feature>
<dbReference type="InterPro" id="IPR051533">
    <property type="entry name" value="WaaL-like"/>
</dbReference>
<feature type="transmembrane region" description="Helical" evidence="1">
    <location>
        <begin position="154"/>
        <end position="177"/>
    </location>
</feature>
<feature type="transmembrane region" description="Helical" evidence="1">
    <location>
        <begin position="35"/>
        <end position="56"/>
    </location>
</feature>
<evidence type="ECO:0000256" key="1">
    <source>
        <dbReference type="SAM" id="Phobius"/>
    </source>
</evidence>
<keyword evidence="1" id="KW-0472">Membrane</keyword>
<feature type="transmembrane region" description="Helical" evidence="1">
    <location>
        <begin position="337"/>
        <end position="354"/>
    </location>
</feature>
<dbReference type="RefSeq" id="WP_015695112.1">
    <property type="nucleotide sequence ID" value="NZ_AP018492.1"/>
</dbReference>
<gene>
    <name evidence="2" type="ORF">DAT561_1115</name>
</gene>
<dbReference type="AlphaFoldDB" id="A0A2Z5Y3B7"/>
<dbReference type="PANTHER" id="PTHR37422">
    <property type="entry name" value="TEICHURONIC ACID BIOSYNTHESIS PROTEIN TUAE"/>
    <property type="match status" value="1"/>
</dbReference>
<keyword evidence="1" id="KW-1133">Transmembrane helix</keyword>
<sequence>MEKITNRIGRLLLLMSIASSYVMWVFGISTKVTSFMYAQSMHLLLGVLVIILILNVRQLKVEDWLMIGLAVGTWGLYTLTSEMRHSTPQINGMIPIIILLVICFKVCPFDKIDRTIMLLIVLLALVATLSRMYIELPKIIPVNQIFRGSTKVENIWINTNTIGASLLFSALMGSILIKTYNNIFIKSLIIPIYAASLIGIWACKAKTAFVILIAFIILDNLVPKSFLQKTKFWLFSFVGIVIGGPFLFYYCSQAREMDLFTGRQRIWKEFFAKWLLGKKNMLFGMTPFQASWKPLSTHNAFLYTLSNFGIIGYFILFGLLLYIILRIGFQTKKLGHLQIGLFIAFLVVWCHSFMEDILLAYHWMPIVYSFLGLAFIKQNKEPMKTSLDVKKK</sequence>